<feature type="compositionally biased region" description="Pro residues" evidence="1">
    <location>
        <begin position="83"/>
        <end position="92"/>
    </location>
</feature>
<proteinExistence type="predicted"/>
<dbReference type="Proteomes" id="UP001054889">
    <property type="component" value="Unassembled WGS sequence"/>
</dbReference>
<dbReference type="EMBL" id="BQKI01000095">
    <property type="protein sequence ID" value="GJN38181.1"/>
    <property type="molecule type" value="Genomic_DNA"/>
</dbReference>
<evidence type="ECO:0000313" key="3">
    <source>
        <dbReference type="Proteomes" id="UP001054889"/>
    </source>
</evidence>
<name>A0AAV5FTW5_ELECO</name>
<sequence length="200" mass="20949">MFRSPNSLTRLRLGSFGRDGGPTVTSFMSPAARGTTMPSSSSSPTESGSALQTGVEPFSITISVPAPGTTVDDDEPREIHAVEPPPQPPTQPPCHDARMRMGGRGRPSGRLAPRMVEQTPLTPPRSPEFTVLTGAETTGTSTPGSSEARPSTMASPHMLNGGPLLHRHAHLVDTPPCCPGREAGAWAATASSTRRTHQAI</sequence>
<reference evidence="2" key="1">
    <citation type="journal article" date="2018" name="DNA Res.">
        <title>Multiple hybrid de novo genome assembly of finger millet, an orphan allotetraploid crop.</title>
        <authorList>
            <person name="Hatakeyama M."/>
            <person name="Aluri S."/>
            <person name="Balachadran M.T."/>
            <person name="Sivarajan S.R."/>
            <person name="Patrignani A."/>
            <person name="Gruter S."/>
            <person name="Poveda L."/>
            <person name="Shimizu-Inatsugi R."/>
            <person name="Baeten J."/>
            <person name="Francoijs K.J."/>
            <person name="Nataraja K.N."/>
            <person name="Reddy Y.A.N."/>
            <person name="Phadnis S."/>
            <person name="Ravikumar R.L."/>
            <person name="Schlapbach R."/>
            <person name="Sreeman S.M."/>
            <person name="Shimizu K.K."/>
        </authorList>
    </citation>
    <scope>NUCLEOTIDE SEQUENCE</scope>
</reference>
<protein>
    <submittedName>
        <fullName evidence="2">Uncharacterized protein</fullName>
    </submittedName>
</protein>
<feature type="compositionally biased region" description="Low complexity" evidence="1">
    <location>
        <begin position="34"/>
        <end position="49"/>
    </location>
</feature>
<feature type="compositionally biased region" description="Low complexity" evidence="1">
    <location>
        <begin position="133"/>
        <end position="148"/>
    </location>
</feature>
<organism evidence="2 3">
    <name type="scientific">Eleusine coracana subsp. coracana</name>
    <dbReference type="NCBI Taxonomy" id="191504"/>
    <lineage>
        <taxon>Eukaryota</taxon>
        <taxon>Viridiplantae</taxon>
        <taxon>Streptophyta</taxon>
        <taxon>Embryophyta</taxon>
        <taxon>Tracheophyta</taxon>
        <taxon>Spermatophyta</taxon>
        <taxon>Magnoliopsida</taxon>
        <taxon>Liliopsida</taxon>
        <taxon>Poales</taxon>
        <taxon>Poaceae</taxon>
        <taxon>PACMAD clade</taxon>
        <taxon>Chloridoideae</taxon>
        <taxon>Cynodonteae</taxon>
        <taxon>Eleusininae</taxon>
        <taxon>Eleusine</taxon>
    </lineage>
</organism>
<evidence type="ECO:0000256" key="1">
    <source>
        <dbReference type="SAM" id="MobiDB-lite"/>
    </source>
</evidence>
<gene>
    <name evidence="2" type="primary">gb27199</name>
    <name evidence="2" type="ORF">PR202_gb27199</name>
</gene>
<keyword evidence="3" id="KW-1185">Reference proteome</keyword>
<dbReference type="AlphaFoldDB" id="A0AAV5FTW5"/>
<comment type="caution">
    <text evidence="2">The sequence shown here is derived from an EMBL/GenBank/DDBJ whole genome shotgun (WGS) entry which is preliminary data.</text>
</comment>
<accession>A0AAV5FTW5</accession>
<evidence type="ECO:0000313" key="2">
    <source>
        <dbReference type="EMBL" id="GJN38181.1"/>
    </source>
</evidence>
<reference evidence="2" key="2">
    <citation type="submission" date="2021-12" db="EMBL/GenBank/DDBJ databases">
        <title>Resequencing data analysis of finger millet.</title>
        <authorList>
            <person name="Hatakeyama M."/>
            <person name="Aluri S."/>
            <person name="Balachadran M.T."/>
            <person name="Sivarajan S.R."/>
            <person name="Poveda L."/>
            <person name="Shimizu-Inatsugi R."/>
            <person name="Schlapbach R."/>
            <person name="Sreeman S.M."/>
            <person name="Shimizu K.K."/>
        </authorList>
    </citation>
    <scope>NUCLEOTIDE SEQUENCE</scope>
</reference>
<feature type="region of interest" description="Disordered" evidence="1">
    <location>
        <begin position="1"/>
        <end position="154"/>
    </location>
</feature>